<evidence type="ECO:0000313" key="3">
    <source>
        <dbReference type="EMBL" id="SCB64404.1"/>
    </source>
</evidence>
<evidence type="ECO:0000256" key="1">
    <source>
        <dbReference type="SAM" id="Coils"/>
    </source>
</evidence>
<evidence type="ECO:0000313" key="4">
    <source>
        <dbReference type="Proteomes" id="UP000070720"/>
    </source>
</evidence>
<feature type="compositionally biased region" description="Pro residues" evidence="2">
    <location>
        <begin position="206"/>
        <end position="221"/>
    </location>
</feature>
<accession>A0A1C3YII5</accession>
<dbReference type="InParanoid" id="A0A1C3YII5"/>
<keyword evidence="1" id="KW-0175">Coiled coil</keyword>
<dbReference type="EMBL" id="HG970332">
    <property type="protein sequence ID" value="SCB64404.1"/>
    <property type="molecule type" value="Genomic_DNA"/>
</dbReference>
<dbReference type="VEuPathDB" id="FungiDB:FGRAMPH1_01G05579"/>
<protein>
    <submittedName>
        <fullName evidence="3">Chromosome 1, complete genome</fullName>
    </submittedName>
</protein>
<keyword evidence="4" id="KW-1185">Reference proteome</keyword>
<dbReference type="AlphaFoldDB" id="A0A1C3YII5"/>
<reference evidence="3 4" key="3">
    <citation type="journal article" date="2015" name="BMC Genomics">
        <title>The completed genome sequence of the pathogenic ascomycete fungus Fusarium graminearum.</title>
        <authorList>
            <person name="King R."/>
            <person name="Urban M."/>
            <person name="Hammond-Kosack M.C."/>
            <person name="Hassani-Pak K."/>
            <person name="Hammond-Kosack K.E."/>
        </authorList>
    </citation>
    <scope>NUCLEOTIDE SEQUENCE [LARGE SCALE GENOMIC DNA]</scope>
    <source>
        <strain evidence="4">ATCC MYA-4620 / CBS 123657 / FGSC 9075 / NRRL 31084 / PH-1</strain>
    </source>
</reference>
<reference evidence="4" key="1">
    <citation type="journal article" date="2007" name="Science">
        <title>The Fusarium graminearum genome reveals a link between localized polymorphism and pathogen specialization.</title>
        <authorList>
            <person name="Cuomo C.A."/>
            <person name="Gueldener U."/>
            <person name="Xu J.-R."/>
            <person name="Trail F."/>
            <person name="Turgeon B.G."/>
            <person name="Di Pietro A."/>
            <person name="Walton J.D."/>
            <person name="Ma L.-J."/>
            <person name="Baker S.E."/>
            <person name="Rep M."/>
            <person name="Adam G."/>
            <person name="Antoniw J."/>
            <person name="Baldwin T."/>
            <person name="Calvo S.E."/>
            <person name="Chang Y.-L."/>
            <person name="DeCaprio D."/>
            <person name="Gale L.R."/>
            <person name="Gnerre S."/>
            <person name="Goswami R.S."/>
            <person name="Hammond-Kosack K."/>
            <person name="Harris L.J."/>
            <person name="Hilburn K."/>
            <person name="Kennell J.C."/>
            <person name="Kroken S."/>
            <person name="Magnuson J.K."/>
            <person name="Mannhaupt G."/>
            <person name="Mauceli E.W."/>
            <person name="Mewes H.-W."/>
            <person name="Mitterbauer R."/>
            <person name="Muehlbauer G."/>
            <person name="Muensterkoetter M."/>
            <person name="Nelson D."/>
            <person name="O'Donnell K."/>
            <person name="Ouellet T."/>
            <person name="Qi W."/>
            <person name="Quesneville H."/>
            <person name="Roncero M.I.G."/>
            <person name="Seong K.-Y."/>
            <person name="Tetko I.V."/>
            <person name="Urban M."/>
            <person name="Waalwijk C."/>
            <person name="Ward T.J."/>
            <person name="Yao J."/>
            <person name="Birren B.W."/>
            <person name="Kistler H.C."/>
        </authorList>
    </citation>
    <scope>NUCLEOTIDE SEQUENCE [LARGE SCALE GENOMIC DNA]</scope>
    <source>
        <strain evidence="4">ATCC MYA-4620 / CBS 123657 / FGSC 9075 / NRRL 31084 / PH-1</strain>
    </source>
</reference>
<name>A0A1C3YII5_GIBZE</name>
<evidence type="ECO:0000256" key="2">
    <source>
        <dbReference type="SAM" id="MobiDB-lite"/>
    </source>
</evidence>
<reference evidence="4" key="2">
    <citation type="journal article" date="2010" name="Nature">
        <title>Comparative genomics reveals mobile pathogenicity chromosomes in Fusarium.</title>
        <authorList>
            <person name="Ma L.J."/>
            <person name="van der Does H.C."/>
            <person name="Borkovich K.A."/>
            <person name="Coleman J.J."/>
            <person name="Daboussi M.J."/>
            <person name="Di Pietro A."/>
            <person name="Dufresne M."/>
            <person name="Freitag M."/>
            <person name="Grabherr M."/>
            <person name="Henrissat B."/>
            <person name="Houterman P.M."/>
            <person name="Kang S."/>
            <person name="Shim W.B."/>
            <person name="Woloshuk C."/>
            <person name="Xie X."/>
            <person name="Xu J.R."/>
            <person name="Antoniw J."/>
            <person name="Baker S.E."/>
            <person name="Bluhm B.H."/>
            <person name="Breakspear A."/>
            <person name="Brown D.W."/>
            <person name="Butchko R.A."/>
            <person name="Chapman S."/>
            <person name="Coulson R."/>
            <person name="Coutinho P.M."/>
            <person name="Danchin E.G."/>
            <person name="Diener A."/>
            <person name="Gale L.R."/>
            <person name="Gardiner D.M."/>
            <person name="Goff S."/>
            <person name="Hammond-Kosack K.E."/>
            <person name="Hilburn K."/>
            <person name="Hua-Van A."/>
            <person name="Jonkers W."/>
            <person name="Kazan K."/>
            <person name="Kodira C.D."/>
            <person name="Koehrsen M."/>
            <person name="Kumar L."/>
            <person name="Lee Y.H."/>
            <person name="Li L."/>
            <person name="Manners J.M."/>
            <person name="Miranda-Saavedra D."/>
            <person name="Mukherjee M."/>
            <person name="Park G."/>
            <person name="Park J."/>
            <person name="Park S.Y."/>
            <person name="Proctor R.H."/>
            <person name="Regev A."/>
            <person name="Ruiz-Roldan M.C."/>
            <person name="Sain D."/>
            <person name="Sakthikumar S."/>
            <person name="Sykes S."/>
            <person name="Schwartz D.C."/>
            <person name="Turgeon B.G."/>
            <person name="Wapinski I."/>
            <person name="Yoder O."/>
            <person name="Young S."/>
            <person name="Zeng Q."/>
            <person name="Zhou S."/>
            <person name="Galagan J."/>
            <person name="Cuomo C.A."/>
            <person name="Kistler H.C."/>
            <person name="Rep M."/>
        </authorList>
    </citation>
    <scope>GENOME REANNOTATION</scope>
    <source>
        <strain evidence="4">ATCC MYA-4620 / CBS 123657 / FGSC 9075 / NRRL 31084 / PH-1</strain>
    </source>
</reference>
<organism evidence="3 4">
    <name type="scientific">Gibberella zeae (strain ATCC MYA-4620 / CBS 123657 / FGSC 9075 / NRRL 31084 / PH-1)</name>
    <name type="common">Wheat head blight fungus</name>
    <name type="synonym">Fusarium graminearum</name>
    <dbReference type="NCBI Taxonomy" id="229533"/>
    <lineage>
        <taxon>Eukaryota</taxon>
        <taxon>Fungi</taxon>
        <taxon>Dikarya</taxon>
        <taxon>Ascomycota</taxon>
        <taxon>Pezizomycotina</taxon>
        <taxon>Sordariomycetes</taxon>
        <taxon>Hypocreomycetidae</taxon>
        <taxon>Hypocreales</taxon>
        <taxon>Nectriaceae</taxon>
        <taxon>Fusarium</taxon>
    </lineage>
</organism>
<feature type="region of interest" description="Disordered" evidence="2">
    <location>
        <begin position="206"/>
        <end position="240"/>
    </location>
</feature>
<dbReference type="eggNOG" id="ENOG502SSU0">
    <property type="taxonomic scope" value="Eukaryota"/>
</dbReference>
<dbReference type="Proteomes" id="UP000070720">
    <property type="component" value="Chromosome 1"/>
</dbReference>
<gene>
    <name evidence="3" type="ORF">FGRAMPH1_01T05579</name>
</gene>
<proteinExistence type="predicted"/>
<sequence length="361" mass="40012">MVAGMSSSPCLDIHHSAKAVIQWQSDTTTHTLAKPDPQVSSITFTCRFDKTCAFFELSIPVKLKGLDTTTAVTLRACASSIVSLDVVKNPTVPVTIQREFDSPTLCLNFSLNHHLNVLVPTPALEPLSPARKHSGAVLDAIRDLSNATVLSIFIEAQAAPSSLQSISDAVTEGFLKSFHSLRYHLASMYGGLGAKLIDLSVQTSLPPPAYDDTDPPPPPPIDCNYNKKRPRQDSQSPRSSDIALIWDELRSLKETRCRDQVRIEALETENKRLRQENEELVRGMDTMRERCNALEDGFEVLNKSTEGFMDTYDNELTELRDDIHSLEGMVNFLQEGQISDETAKRIKDAVVKDITTRLSAD</sequence>
<feature type="coiled-coil region" evidence="1">
    <location>
        <begin position="258"/>
        <end position="329"/>
    </location>
</feature>